<dbReference type="AlphaFoldDB" id="A0A3G1B084"/>
<gene>
    <name evidence="1" type="ORF">SU86_003135</name>
</gene>
<dbReference type="OrthoDB" id="7914at2157"/>
<reference evidence="1 2" key="1">
    <citation type="journal article" date="2016" name="Sci. Rep.">
        <title>A novel ammonia-oxidizing archaeon from wastewater treatment plant: Its enrichment, physiological and genomic characteristics.</title>
        <authorList>
            <person name="Li Y."/>
            <person name="Ding K."/>
            <person name="Wen X."/>
            <person name="Zhang B."/>
            <person name="Shen B."/>
            <person name="Yang Y."/>
        </authorList>
    </citation>
    <scope>NUCLEOTIDE SEQUENCE [LARGE SCALE GENOMIC DNA]</scope>
    <source>
        <strain evidence="1 2">SAT1</strain>
    </source>
</reference>
<dbReference type="RefSeq" id="WP_048188242.1">
    <property type="nucleotide sequence ID" value="NZ_CP011097.1"/>
</dbReference>
<dbReference type="KEGG" id="tah:SU86_003135"/>
<evidence type="ECO:0000313" key="2">
    <source>
        <dbReference type="Proteomes" id="UP000266745"/>
    </source>
</evidence>
<organism evidence="1 2">
    <name type="scientific">Candidatus Nitrosotenuis cloacae</name>
    <dbReference type="NCBI Taxonomy" id="1603555"/>
    <lineage>
        <taxon>Archaea</taxon>
        <taxon>Nitrososphaerota</taxon>
        <taxon>Candidatus Nitrosotenuis</taxon>
    </lineage>
</organism>
<dbReference type="Pfam" id="PF10604">
    <property type="entry name" value="Polyketide_cyc2"/>
    <property type="match status" value="1"/>
</dbReference>
<accession>A0A3G1B084</accession>
<dbReference type="Proteomes" id="UP000266745">
    <property type="component" value="Chromosome"/>
</dbReference>
<dbReference type="GeneID" id="24875383"/>
<dbReference type="InterPro" id="IPR023393">
    <property type="entry name" value="START-like_dom_sf"/>
</dbReference>
<name>A0A3G1B084_9ARCH</name>
<dbReference type="EMBL" id="CP011097">
    <property type="protein sequence ID" value="AJZ75532.1"/>
    <property type="molecule type" value="Genomic_DNA"/>
</dbReference>
<dbReference type="InterPro" id="IPR019587">
    <property type="entry name" value="Polyketide_cyclase/dehydratase"/>
</dbReference>
<sequence length="139" mass="15566">MATIDAAVVINAPVDKVWDVVSDIDNEPKFWKGTKSIRNISKDGNTIIREVTIAFKDSKCMQTITLQPKERIFAEFTEGIINGTKTIQLIPEGEKTRLEAIWDMKLSGVMGMFTGMVKKHIKSGTEQALEAIKQEIEKP</sequence>
<dbReference type="STRING" id="1603555.SU86_003135"/>
<proteinExistence type="predicted"/>
<dbReference type="Gene3D" id="3.30.530.20">
    <property type="match status" value="1"/>
</dbReference>
<protein>
    <submittedName>
        <fullName evidence="1">Cyclase</fullName>
    </submittedName>
</protein>
<keyword evidence="2" id="KW-1185">Reference proteome</keyword>
<evidence type="ECO:0000313" key="1">
    <source>
        <dbReference type="EMBL" id="AJZ75532.1"/>
    </source>
</evidence>
<dbReference type="SUPFAM" id="SSF55961">
    <property type="entry name" value="Bet v1-like"/>
    <property type="match status" value="1"/>
</dbReference>